<dbReference type="InterPro" id="IPR017930">
    <property type="entry name" value="Myb_dom"/>
</dbReference>
<dbReference type="SMART" id="SM00717">
    <property type="entry name" value="SANT"/>
    <property type="match status" value="1"/>
</dbReference>
<evidence type="ECO:0000259" key="3">
    <source>
        <dbReference type="PROSITE" id="PS51294"/>
    </source>
</evidence>
<organism evidence="4 5">
    <name type="scientific">Acrasis kona</name>
    <dbReference type="NCBI Taxonomy" id="1008807"/>
    <lineage>
        <taxon>Eukaryota</taxon>
        <taxon>Discoba</taxon>
        <taxon>Heterolobosea</taxon>
        <taxon>Tetramitia</taxon>
        <taxon>Eutetramitia</taxon>
        <taxon>Acrasidae</taxon>
        <taxon>Acrasis</taxon>
    </lineage>
</organism>
<sequence>VAISEDPDSKKNLNKRLRNRSKTCQRWTEEQNKDLREAVLKHGPRNWKKIAVEIGGLFTADQCNQHWHRVLNPRIIK</sequence>
<feature type="domain" description="HTH myb-type" evidence="3">
    <location>
        <begin position="19"/>
        <end position="75"/>
    </location>
</feature>
<evidence type="ECO:0000256" key="1">
    <source>
        <dbReference type="SAM" id="MobiDB-lite"/>
    </source>
</evidence>
<evidence type="ECO:0000313" key="4">
    <source>
        <dbReference type="EMBL" id="KAL0480611.1"/>
    </source>
</evidence>
<feature type="domain" description="Myb-like" evidence="2">
    <location>
        <begin position="26"/>
        <end position="71"/>
    </location>
</feature>
<keyword evidence="5" id="KW-1185">Reference proteome</keyword>
<dbReference type="PROSITE" id="PS51294">
    <property type="entry name" value="HTH_MYB"/>
    <property type="match status" value="1"/>
</dbReference>
<feature type="non-terminal residue" evidence="4">
    <location>
        <position position="77"/>
    </location>
</feature>
<dbReference type="PROSITE" id="PS50090">
    <property type="entry name" value="MYB_LIKE"/>
    <property type="match status" value="1"/>
</dbReference>
<comment type="caution">
    <text evidence="4">The sequence shown here is derived from an EMBL/GenBank/DDBJ whole genome shotgun (WGS) entry which is preliminary data.</text>
</comment>
<dbReference type="InterPro" id="IPR009057">
    <property type="entry name" value="Homeodomain-like_sf"/>
</dbReference>
<protein>
    <submittedName>
        <fullName evidence="4">MybB</fullName>
    </submittedName>
</protein>
<dbReference type="CDD" id="cd00167">
    <property type="entry name" value="SANT"/>
    <property type="match status" value="1"/>
</dbReference>
<feature type="region of interest" description="Disordered" evidence="1">
    <location>
        <begin position="1"/>
        <end position="29"/>
    </location>
</feature>
<dbReference type="InterPro" id="IPR001005">
    <property type="entry name" value="SANT/Myb"/>
</dbReference>
<feature type="non-terminal residue" evidence="4">
    <location>
        <position position="1"/>
    </location>
</feature>
<dbReference type="SUPFAM" id="SSF46689">
    <property type="entry name" value="Homeodomain-like"/>
    <property type="match status" value="1"/>
</dbReference>
<dbReference type="Proteomes" id="UP001431209">
    <property type="component" value="Unassembled WGS sequence"/>
</dbReference>
<gene>
    <name evidence="4" type="ORF">AKO1_006790</name>
</gene>
<evidence type="ECO:0000259" key="2">
    <source>
        <dbReference type="PROSITE" id="PS50090"/>
    </source>
</evidence>
<dbReference type="Gene3D" id="1.10.10.60">
    <property type="entry name" value="Homeodomain-like"/>
    <property type="match status" value="1"/>
</dbReference>
<proteinExistence type="predicted"/>
<accession>A0AAW2YT41</accession>
<evidence type="ECO:0000313" key="5">
    <source>
        <dbReference type="Proteomes" id="UP001431209"/>
    </source>
</evidence>
<feature type="compositionally biased region" description="Basic residues" evidence="1">
    <location>
        <begin position="12"/>
        <end position="23"/>
    </location>
</feature>
<dbReference type="AlphaFoldDB" id="A0AAW2YT41"/>
<dbReference type="Pfam" id="PF13921">
    <property type="entry name" value="Myb_DNA-bind_6"/>
    <property type="match status" value="1"/>
</dbReference>
<reference evidence="4 5" key="1">
    <citation type="submission" date="2024-03" db="EMBL/GenBank/DDBJ databases">
        <title>The Acrasis kona genome and developmental transcriptomes reveal deep origins of eukaryotic multicellular pathways.</title>
        <authorList>
            <person name="Sheikh S."/>
            <person name="Fu C.-J."/>
            <person name="Brown M.W."/>
            <person name="Baldauf S.L."/>
        </authorList>
    </citation>
    <scope>NUCLEOTIDE SEQUENCE [LARGE SCALE GENOMIC DNA]</scope>
    <source>
        <strain evidence="4 5">ATCC MYA-3509</strain>
    </source>
</reference>
<dbReference type="EMBL" id="JAOPGA020000676">
    <property type="protein sequence ID" value="KAL0480611.1"/>
    <property type="molecule type" value="Genomic_DNA"/>
</dbReference>
<name>A0AAW2YT41_9EUKA</name>